<dbReference type="CDD" id="cd00190">
    <property type="entry name" value="Tryp_SPc"/>
    <property type="match status" value="1"/>
</dbReference>
<dbReference type="GO" id="GO:0006508">
    <property type="term" value="P:proteolysis"/>
    <property type="evidence" value="ECO:0007669"/>
    <property type="project" value="UniProtKB-KW"/>
</dbReference>
<evidence type="ECO:0000313" key="10">
    <source>
        <dbReference type="EMBL" id="CAH2318177.1"/>
    </source>
</evidence>
<feature type="signal peptide" evidence="8">
    <location>
        <begin position="1"/>
        <end position="16"/>
    </location>
</feature>
<evidence type="ECO:0000256" key="8">
    <source>
        <dbReference type="SAM" id="SignalP"/>
    </source>
</evidence>
<evidence type="ECO:0000256" key="6">
    <source>
        <dbReference type="RuleBase" id="RU363034"/>
    </source>
</evidence>
<name>A0AAD1T2W4_PELCU</name>
<evidence type="ECO:0000256" key="2">
    <source>
        <dbReference type="ARBA" id="ARBA00022670"/>
    </source>
</evidence>
<gene>
    <name evidence="10" type="ORF">PECUL_23A042514</name>
</gene>
<dbReference type="SMART" id="SM00020">
    <property type="entry name" value="Tryp_SPc"/>
    <property type="match status" value="1"/>
</dbReference>
<feature type="domain" description="Peptidase S1" evidence="9">
    <location>
        <begin position="22"/>
        <end position="248"/>
    </location>
</feature>
<dbReference type="InterPro" id="IPR001254">
    <property type="entry name" value="Trypsin_dom"/>
</dbReference>
<dbReference type="InterPro" id="IPR011990">
    <property type="entry name" value="TPR-like_helical_dom_sf"/>
</dbReference>
<dbReference type="InterPro" id="IPR043504">
    <property type="entry name" value="Peptidase_S1_PA_chymotrypsin"/>
</dbReference>
<dbReference type="InterPro" id="IPR001314">
    <property type="entry name" value="Peptidase_S1A"/>
</dbReference>
<dbReference type="SUPFAM" id="SSF50494">
    <property type="entry name" value="Trypsin-like serine proteases"/>
    <property type="match status" value="1"/>
</dbReference>
<dbReference type="PROSITE" id="PS50240">
    <property type="entry name" value="TRYPSIN_DOM"/>
    <property type="match status" value="1"/>
</dbReference>
<keyword evidence="5" id="KW-1015">Disulfide bond</keyword>
<dbReference type="SUPFAM" id="SSF48452">
    <property type="entry name" value="TPR-like"/>
    <property type="match status" value="1"/>
</dbReference>
<evidence type="ECO:0000256" key="4">
    <source>
        <dbReference type="ARBA" id="ARBA00022825"/>
    </source>
</evidence>
<dbReference type="Proteomes" id="UP001295444">
    <property type="component" value="Chromosome 10"/>
</dbReference>
<dbReference type="Pfam" id="PF00089">
    <property type="entry name" value="Trypsin"/>
    <property type="match status" value="1"/>
</dbReference>
<reference evidence="10" key="1">
    <citation type="submission" date="2022-03" db="EMBL/GenBank/DDBJ databases">
        <authorList>
            <person name="Alioto T."/>
            <person name="Alioto T."/>
            <person name="Gomez Garrido J."/>
        </authorList>
    </citation>
    <scope>NUCLEOTIDE SEQUENCE</scope>
</reference>
<proteinExistence type="inferred from homology"/>
<keyword evidence="8" id="KW-0732">Signal</keyword>
<evidence type="ECO:0000256" key="1">
    <source>
        <dbReference type="ARBA" id="ARBA00009228"/>
    </source>
</evidence>
<evidence type="ECO:0000256" key="5">
    <source>
        <dbReference type="ARBA" id="ARBA00023157"/>
    </source>
</evidence>
<dbReference type="GO" id="GO:0005615">
    <property type="term" value="C:extracellular space"/>
    <property type="evidence" value="ECO:0007669"/>
    <property type="project" value="TreeGrafter"/>
</dbReference>
<keyword evidence="11" id="KW-1185">Reference proteome</keyword>
<evidence type="ECO:0000313" key="11">
    <source>
        <dbReference type="Proteomes" id="UP001295444"/>
    </source>
</evidence>
<dbReference type="FunFam" id="2.40.10.10:FF:000021">
    <property type="entry name" value="Kallikrein 1"/>
    <property type="match status" value="1"/>
</dbReference>
<dbReference type="FunFam" id="2.40.10.10:FF:000010">
    <property type="entry name" value="Kallikrein related peptidase 11"/>
    <property type="match status" value="1"/>
</dbReference>
<dbReference type="Gene3D" id="2.40.10.10">
    <property type="entry name" value="Trypsin-like serine proteases"/>
    <property type="match status" value="2"/>
</dbReference>
<sequence>MHVLLFVALLGPLVHGHPTNRIIGGENCVAHSQPWQSSILYFSEHVCGGTLIDSNWVLTAAHCNLPSLQVRLGEHNLLVYEEREQFNYAGKICPHKDFNSDTYENDIMLLKLATPAKLNAYVQTIPLASSDLQQNTKCLVSGWGTTSSPTATFPDILQCVNVHSVSTATCQQAYPDDVINDDMLCAGVEEGGKDSCQGDSGGPLVCNSQLHGITSWGNVPCAVAGKPGVYTNFQDCVEWSSWLQEILPGYTAAGEMHCCWGGTLPLETPHNLGNTAALAQHTAALAQSEHCGLSMECDPPPPSPCKEALAQSEGNTAALAQHGEALAQSEGNTAALAQQGEALAQSEGNTAALVLHGEALAQSEGNTAALAQHGEALAQSEGNTAALAQHDTITGNTAAQQHGRCDPSCRKALAQSQNTAALAQHESVPHNQRNPQPLPAWSVTPPPAPPSMECDPPAPQVH</sequence>
<dbReference type="EMBL" id="OW240921">
    <property type="protein sequence ID" value="CAH2318177.1"/>
    <property type="molecule type" value="Genomic_DNA"/>
</dbReference>
<dbReference type="InterPro" id="IPR018114">
    <property type="entry name" value="TRYPSIN_HIS"/>
</dbReference>
<dbReference type="PROSITE" id="PS00134">
    <property type="entry name" value="TRYPSIN_HIS"/>
    <property type="match status" value="1"/>
</dbReference>
<dbReference type="PROSITE" id="PS00135">
    <property type="entry name" value="TRYPSIN_SER"/>
    <property type="match status" value="1"/>
</dbReference>
<feature type="compositionally biased region" description="Pro residues" evidence="7">
    <location>
        <begin position="444"/>
        <end position="462"/>
    </location>
</feature>
<evidence type="ECO:0000256" key="7">
    <source>
        <dbReference type="SAM" id="MobiDB-lite"/>
    </source>
</evidence>
<dbReference type="AlphaFoldDB" id="A0AAD1T2W4"/>
<dbReference type="PANTHER" id="PTHR24264:SF76">
    <property type="entry name" value="TRYPSIN"/>
    <property type="match status" value="1"/>
</dbReference>
<keyword evidence="3 6" id="KW-0378">Hydrolase</keyword>
<dbReference type="InterPro" id="IPR033116">
    <property type="entry name" value="TRYPSIN_SER"/>
</dbReference>
<evidence type="ECO:0000256" key="3">
    <source>
        <dbReference type="ARBA" id="ARBA00022801"/>
    </source>
</evidence>
<protein>
    <submittedName>
        <fullName evidence="10">Trypsin-like</fullName>
    </submittedName>
</protein>
<comment type="similarity">
    <text evidence="1">Belongs to the peptidase S1 family. Snake venom subfamily.</text>
</comment>
<dbReference type="InterPro" id="IPR050127">
    <property type="entry name" value="Serine_Proteases_S1"/>
</dbReference>
<dbReference type="PRINTS" id="PR00722">
    <property type="entry name" value="CHYMOTRYPSIN"/>
</dbReference>
<feature type="region of interest" description="Disordered" evidence="7">
    <location>
        <begin position="416"/>
        <end position="462"/>
    </location>
</feature>
<keyword evidence="4 6" id="KW-0720">Serine protease</keyword>
<feature type="chain" id="PRO_5042251191" evidence="8">
    <location>
        <begin position="17"/>
        <end position="462"/>
    </location>
</feature>
<dbReference type="GO" id="GO:0004252">
    <property type="term" value="F:serine-type endopeptidase activity"/>
    <property type="evidence" value="ECO:0007669"/>
    <property type="project" value="InterPro"/>
</dbReference>
<accession>A0AAD1T2W4</accession>
<organism evidence="10 11">
    <name type="scientific">Pelobates cultripes</name>
    <name type="common">Western spadefoot toad</name>
    <dbReference type="NCBI Taxonomy" id="61616"/>
    <lineage>
        <taxon>Eukaryota</taxon>
        <taxon>Metazoa</taxon>
        <taxon>Chordata</taxon>
        <taxon>Craniata</taxon>
        <taxon>Vertebrata</taxon>
        <taxon>Euteleostomi</taxon>
        <taxon>Amphibia</taxon>
        <taxon>Batrachia</taxon>
        <taxon>Anura</taxon>
        <taxon>Pelobatoidea</taxon>
        <taxon>Pelobatidae</taxon>
        <taxon>Pelobates</taxon>
    </lineage>
</organism>
<dbReference type="InterPro" id="IPR009003">
    <property type="entry name" value="Peptidase_S1_PA"/>
</dbReference>
<dbReference type="PANTHER" id="PTHR24264">
    <property type="entry name" value="TRYPSIN-RELATED"/>
    <property type="match status" value="1"/>
</dbReference>
<keyword evidence="2 6" id="KW-0645">Protease</keyword>
<evidence type="ECO:0000259" key="9">
    <source>
        <dbReference type="PROSITE" id="PS50240"/>
    </source>
</evidence>